<protein>
    <submittedName>
        <fullName evidence="3">KMT5A methyltransferase</fullName>
    </submittedName>
</protein>
<dbReference type="GO" id="GO:0042799">
    <property type="term" value="F:histone H4K20 methyltransferase activity"/>
    <property type="evidence" value="ECO:0007669"/>
    <property type="project" value="TreeGrafter"/>
</dbReference>
<feature type="domain" description="SET" evidence="2">
    <location>
        <begin position="1"/>
        <end position="54"/>
    </location>
</feature>
<feature type="compositionally biased region" description="Polar residues" evidence="1">
    <location>
        <begin position="92"/>
        <end position="121"/>
    </location>
</feature>
<dbReference type="GO" id="GO:0043516">
    <property type="term" value="P:regulation of DNA damage response, signal transduction by p53 class mediator"/>
    <property type="evidence" value="ECO:0007669"/>
    <property type="project" value="TreeGrafter"/>
</dbReference>
<dbReference type="Proteomes" id="UP000886611">
    <property type="component" value="Unassembled WGS sequence"/>
</dbReference>
<dbReference type="SUPFAM" id="SSF82199">
    <property type="entry name" value="SET domain"/>
    <property type="match status" value="1"/>
</dbReference>
<feature type="region of interest" description="Disordered" evidence="1">
    <location>
        <begin position="90"/>
        <end position="141"/>
    </location>
</feature>
<dbReference type="GO" id="GO:0006357">
    <property type="term" value="P:regulation of transcription by RNA polymerase II"/>
    <property type="evidence" value="ECO:0007669"/>
    <property type="project" value="TreeGrafter"/>
</dbReference>
<dbReference type="InterPro" id="IPR001214">
    <property type="entry name" value="SET_dom"/>
</dbReference>
<evidence type="ECO:0000313" key="4">
    <source>
        <dbReference type="Proteomes" id="UP000886611"/>
    </source>
</evidence>
<dbReference type="AlphaFoldDB" id="A0A8X8BLP1"/>
<gene>
    <name evidence="3" type="primary">Prset7</name>
    <name evidence="3" type="ORF">GTO96_0000767</name>
</gene>
<keyword evidence="4" id="KW-1185">Reference proteome</keyword>
<dbReference type="GO" id="GO:0005634">
    <property type="term" value="C:nucleus"/>
    <property type="evidence" value="ECO:0007669"/>
    <property type="project" value="TreeGrafter"/>
</dbReference>
<sequence>MDAGIEDGSLGRLVNDDPNPNCRMKKVEVNHRSHLCIFALRDIFPKEEITYDYGGCDIPWRQTIKKGRGTSSTNISENSVIDLSTLEKPAVHNQSSSLPLEGEPSQQATSSTNISENSVIDLSTFEKPAVHNQSSNSASKG</sequence>
<dbReference type="PANTHER" id="PTHR46167">
    <property type="entry name" value="N-LYSINE METHYLTRANSFERASE KMT5A"/>
    <property type="match status" value="1"/>
</dbReference>
<comment type="caution">
    <text evidence="3">The sequence shown here is derived from an EMBL/GenBank/DDBJ whole genome shotgun (WGS) entry which is preliminary data.</text>
</comment>
<keyword evidence="3" id="KW-0489">Methyltransferase</keyword>
<feature type="compositionally biased region" description="Polar residues" evidence="1">
    <location>
        <begin position="131"/>
        <end position="141"/>
    </location>
</feature>
<evidence type="ECO:0000259" key="2">
    <source>
        <dbReference type="PROSITE" id="PS50280"/>
    </source>
</evidence>
<dbReference type="Pfam" id="PF00856">
    <property type="entry name" value="SET"/>
    <property type="match status" value="1"/>
</dbReference>
<name>A0A8X8BLP1_POLSE</name>
<evidence type="ECO:0000313" key="3">
    <source>
        <dbReference type="EMBL" id="KAG2462628.1"/>
    </source>
</evidence>
<feature type="non-terminal residue" evidence="3">
    <location>
        <position position="1"/>
    </location>
</feature>
<accession>A0A8X8BLP1</accession>
<dbReference type="GO" id="GO:0005700">
    <property type="term" value="C:polytene chromosome"/>
    <property type="evidence" value="ECO:0007669"/>
    <property type="project" value="TreeGrafter"/>
</dbReference>
<dbReference type="InterPro" id="IPR051760">
    <property type="entry name" value="KMT5A"/>
</dbReference>
<dbReference type="Gene3D" id="2.170.270.10">
    <property type="entry name" value="SET domain"/>
    <property type="match status" value="1"/>
</dbReference>
<dbReference type="EMBL" id="JAATIS010004040">
    <property type="protein sequence ID" value="KAG2462628.1"/>
    <property type="molecule type" value="Genomic_DNA"/>
</dbReference>
<feature type="non-terminal residue" evidence="3">
    <location>
        <position position="141"/>
    </location>
</feature>
<evidence type="ECO:0000256" key="1">
    <source>
        <dbReference type="SAM" id="MobiDB-lite"/>
    </source>
</evidence>
<dbReference type="PROSITE" id="PS50280">
    <property type="entry name" value="SET"/>
    <property type="match status" value="1"/>
</dbReference>
<dbReference type="PANTHER" id="PTHR46167:SF1">
    <property type="entry name" value="N-LYSINE METHYLTRANSFERASE KMT5A"/>
    <property type="match status" value="1"/>
</dbReference>
<dbReference type="CDD" id="cd08161">
    <property type="entry name" value="SET"/>
    <property type="match status" value="1"/>
</dbReference>
<dbReference type="GO" id="GO:0032259">
    <property type="term" value="P:methylation"/>
    <property type="evidence" value="ECO:0007669"/>
    <property type="project" value="UniProtKB-KW"/>
</dbReference>
<dbReference type="InterPro" id="IPR046341">
    <property type="entry name" value="SET_dom_sf"/>
</dbReference>
<proteinExistence type="predicted"/>
<keyword evidence="3" id="KW-0808">Transferase</keyword>
<reference evidence="3 4" key="1">
    <citation type="journal article" date="2021" name="Cell">
        <title>Tracing the genetic footprints of vertebrate landing in non-teleost ray-finned fishes.</title>
        <authorList>
            <person name="Bi X."/>
            <person name="Wang K."/>
            <person name="Yang L."/>
            <person name="Pan H."/>
            <person name="Jiang H."/>
            <person name="Wei Q."/>
            <person name="Fang M."/>
            <person name="Yu H."/>
            <person name="Zhu C."/>
            <person name="Cai Y."/>
            <person name="He Y."/>
            <person name="Gan X."/>
            <person name="Zeng H."/>
            <person name="Yu D."/>
            <person name="Zhu Y."/>
            <person name="Jiang H."/>
            <person name="Qiu Q."/>
            <person name="Yang H."/>
            <person name="Zhang Y.E."/>
            <person name="Wang W."/>
            <person name="Zhu M."/>
            <person name="He S."/>
            <person name="Zhang G."/>
        </authorList>
    </citation>
    <scope>NUCLEOTIDE SEQUENCE [LARGE SCALE GENOMIC DNA]</scope>
    <source>
        <strain evidence="3">Bchr_013</strain>
    </source>
</reference>
<organism evidence="3 4">
    <name type="scientific">Polypterus senegalus</name>
    <name type="common">Senegal bichir</name>
    <dbReference type="NCBI Taxonomy" id="55291"/>
    <lineage>
        <taxon>Eukaryota</taxon>
        <taxon>Metazoa</taxon>
        <taxon>Chordata</taxon>
        <taxon>Craniata</taxon>
        <taxon>Vertebrata</taxon>
        <taxon>Euteleostomi</taxon>
        <taxon>Actinopterygii</taxon>
        <taxon>Polypteriformes</taxon>
        <taxon>Polypteridae</taxon>
        <taxon>Polypterus</taxon>
    </lineage>
</organism>